<dbReference type="InterPro" id="IPR003669">
    <property type="entry name" value="Thymidylate_synthase_ThyX"/>
</dbReference>
<dbReference type="Pfam" id="PF02511">
    <property type="entry name" value="Thy1"/>
    <property type="match status" value="1"/>
</dbReference>
<dbReference type="Gene3D" id="3.30.1360.170">
    <property type="match status" value="1"/>
</dbReference>
<evidence type="ECO:0000313" key="2">
    <source>
        <dbReference type="EMBL" id="HJA79489.1"/>
    </source>
</evidence>
<dbReference type="GO" id="GO:0004799">
    <property type="term" value="F:thymidylate synthase activity"/>
    <property type="evidence" value="ECO:0007669"/>
    <property type="project" value="TreeGrafter"/>
</dbReference>
<dbReference type="PANTHER" id="PTHR34934">
    <property type="entry name" value="FLAVIN-DEPENDENT THYMIDYLATE SYNTHASE"/>
    <property type="match status" value="1"/>
</dbReference>
<dbReference type="PROSITE" id="PS51331">
    <property type="entry name" value="THYX"/>
    <property type="match status" value="1"/>
</dbReference>
<dbReference type="NCBIfam" id="TIGR02170">
    <property type="entry name" value="thyX"/>
    <property type="match status" value="1"/>
</dbReference>
<dbReference type="Proteomes" id="UP000823821">
    <property type="component" value="Unassembled WGS sequence"/>
</dbReference>
<dbReference type="GO" id="GO:0032259">
    <property type="term" value="P:methylation"/>
    <property type="evidence" value="ECO:0007669"/>
    <property type="project" value="UniProtKB-KW"/>
</dbReference>
<dbReference type="GO" id="GO:0050660">
    <property type="term" value="F:flavin adenine dinucleotide binding"/>
    <property type="evidence" value="ECO:0007669"/>
    <property type="project" value="UniProtKB-UniRule"/>
</dbReference>
<dbReference type="CDD" id="cd20175">
    <property type="entry name" value="ThyX"/>
    <property type="match status" value="1"/>
</dbReference>
<evidence type="ECO:0000313" key="3">
    <source>
        <dbReference type="Proteomes" id="UP000823821"/>
    </source>
</evidence>
<proteinExistence type="predicted"/>
<dbReference type="EC" id="2.1.1.148" evidence="1"/>
<organism evidence="2 3">
    <name type="scientific">Candidatus Desulfovibrio intestinavium</name>
    <dbReference type="NCBI Taxonomy" id="2838534"/>
    <lineage>
        <taxon>Bacteria</taxon>
        <taxon>Pseudomonadati</taxon>
        <taxon>Thermodesulfobacteriota</taxon>
        <taxon>Desulfovibrionia</taxon>
        <taxon>Desulfovibrionales</taxon>
        <taxon>Desulfovibrionaceae</taxon>
        <taxon>Desulfovibrio</taxon>
    </lineage>
</organism>
<dbReference type="PANTHER" id="PTHR34934:SF1">
    <property type="entry name" value="FLAVIN-DEPENDENT THYMIDYLATE SYNTHASE"/>
    <property type="match status" value="1"/>
</dbReference>
<accession>A0A9D2HPF0</accession>
<reference evidence="2" key="1">
    <citation type="journal article" date="2021" name="PeerJ">
        <title>Extensive microbial diversity within the chicken gut microbiome revealed by metagenomics and culture.</title>
        <authorList>
            <person name="Gilroy R."/>
            <person name="Ravi A."/>
            <person name="Getino M."/>
            <person name="Pursley I."/>
            <person name="Horton D.L."/>
            <person name="Alikhan N.F."/>
            <person name="Baker D."/>
            <person name="Gharbi K."/>
            <person name="Hall N."/>
            <person name="Watson M."/>
            <person name="Adriaenssens E.M."/>
            <person name="Foster-Nyarko E."/>
            <person name="Jarju S."/>
            <person name="Secka A."/>
            <person name="Antonio M."/>
            <person name="Oren A."/>
            <person name="Chaudhuri R.R."/>
            <person name="La Ragione R."/>
            <person name="Hildebrand F."/>
            <person name="Pallen M.J."/>
        </authorList>
    </citation>
    <scope>NUCLEOTIDE SEQUENCE</scope>
    <source>
        <strain evidence="2">5032</strain>
    </source>
</reference>
<dbReference type="EMBL" id="DWZD01000045">
    <property type="protein sequence ID" value="HJA79489.1"/>
    <property type="molecule type" value="Genomic_DNA"/>
</dbReference>
<keyword evidence="2" id="KW-0489">Methyltransferase</keyword>
<dbReference type="GO" id="GO:0070402">
    <property type="term" value="F:NADPH binding"/>
    <property type="evidence" value="ECO:0007669"/>
    <property type="project" value="TreeGrafter"/>
</dbReference>
<comment type="caution">
    <text evidence="2">The sequence shown here is derived from an EMBL/GenBank/DDBJ whole genome shotgun (WGS) entry which is preliminary data.</text>
</comment>
<keyword evidence="2" id="KW-0808">Transferase</keyword>
<protein>
    <recommendedName>
        <fullName evidence="1">FAD-dependent thymidylate synthase</fullName>
        <ecNumber evidence="1">2.1.1.148</ecNumber>
    </recommendedName>
</protein>
<dbReference type="SUPFAM" id="SSF69796">
    <property type="entry name" value="Thymidylate synthase-complementing protein Thy1"/>
    <property type="match status" value="1"/>
</dbReference>
<dbReference type="AlphaFoldDB" id="A0A9D2HPF0"/>
<name>A0A9D2HPF0_9BACT</name>
<sequence>MLDEKYTGNGKVLLLAGGGKIFTDIAARFVRSERSLDDIVASPYSRQIVENILASGHRAALEFDFFLFGVEGYSRVTEVQLVRKRLASYLIKSGRAELDGKRRYSVVYPQSVRDFAARVTLPDGHAASLSGRDLADLCRQWYDAGLDAGLPEEDLRYLKPQATEFRAIIGMNAHALLDWFAIRCCRNAQHEIRHLAGQMLRLCRKAAPDLFRGAGPSCVQLGYCPENRLQHPSCRGRVLTRDAALKILRTHGGQTPDPDVADD</sequence>
<dbReference type="GO" id="GO:0050797">
    <property type="term" value="F:thymidylate synthase (FAD) activity"/>
    <property type="evidence" value="ECO:0007669"/>
    <property type="project" value="UniProtKB-UniRule"/>
</dbReference>
<gene>
    <name evidence="2" type="primary">thyX</name>
    <name evidence="2" type="ORF">H9784_08010</name>
</gene>
<reference evidence="2" key="2">
    <citation type="submission" date="2021-04" db="EMBL/GenBank/DDBJ databases">
        <authorList>
            <person name="Gilroy R."/>
        </authorList>
    </citation>
    <scope>NUCLEOTIDE SEQUENCE</scope>
    <source>
        <strain evidence="2">5032</strain>
    </source>
</reference>
<evidence type="ECO:0000256" key="1">
    <source>
        <dbReference type="NCBIfam" id="TIGR02170"/>
    </source>
</evidence>
<dbReference type="InterPro" id="IPR036098">
    <property type="entry name" value="Thymidylate_synthase_ThyX_sf"/>
</dbReference>
<dbReference type="GO" id="GO:0006231">
    <property type="term" value="P:dTMP biosynthetic process"/>
    <property type="evidence" value="ECO:0007669"/>
    <property type="project" value="UniProtKB-UniRule"/>
</dbReference>